<dbReference type="Gene3D" id="3.30.560.10">
    <property type="entry name" value="Glucose Oxidase, domain 3"/>
    <property type="match status" value="1"/>
</dbReference>
<dbReference type="AlphaFoldDB" id="A0A8K0SEM2"/>
<evidence type="ECO:0000256" key="3">
    <source>
        <dbReference type="PIRSR" id="PIRSR000137-1"/>
    </source>
</evidence>
<dbReference type="InterPro" id="IPR036188">
    <property type="entry name" value="FAD/NAD-bd_sf"/>
</dbReference>
<dbReference type="GO" id="GO:0016614">
    <property type="term" value="F:oxidoreductase activity, acting on CH-OH group of donors"/>
    <property type="evidence" value="ECO:0007669"/>
    <property type="project" value="InterPro"/>
</dbReference>
<feature type="binding site" evidence="4">
    <location>
        <begin position="612"/>
        <end position="613"/>
    </location>
    <ligand>
        <name>FAD</name>
        <dbReference type="ChEBI" id="CHEBI:57692"/>
    </ligand>
</feature>
<keyword evidence="4" id="KW-0285">Flavoprotein</keyword>
<dbReference type="InterPro" id="IPR007867">
    <property type="entry name" value="GMC_OxRtase_C"/>
</dbReference>
<sequence length="632" mass="67922">MRAFKFLLFTPAVAIPILDPLLNSIWTTFGGLVQKSIGSIAGVLQLQQSFDIVVVGGGTAGNTVAFRLAEAGYSVAVIEAGLSYELGKPVVGAAPLGDIIGVGSNPADSVPTVDYGLQTVPQAGAGGRKIHYVQGKCLGGSSALNFMIHHRPNRGALDEWAEIVGDDSYTFDQFLPYFQKSFNFTPPNTSTRLANATTRYVESDFNPSSSSHIQVTYPNWTPAWSTWAAKGLEALGIKPTDQYNEGVLNGYHYAQTTIHPDSQTRSTSADFIYAANKDSSLRQKLTVYLGTRVSKVLFDKNNKATGVQITGALGILKYTVTAKKQVVLSAGALHTPQLLMLSGIGPAKHLSDHGIKVLADRPGVGQNMTDHALFGPTYEMSFDTLSRVVGDPVVLAAAVAEYALKQTGPLTSNVAEFLAWERMPSKANLSQSTWDRLNSFPQDWPHIEYFPAGAHIGEFNIPWLDQPKDGKQYAAIIAALAAPLSRGTVSLSSDSVSDPPVVNPNWLTDPADVEVAVAIYKRTREIFATDVIKSVRANQVEFWPGSDVVTDEQILANIRTSVMSVLHASCTARMGRRDDPTAVIDSSAKVIGVEGLRVVDASALALLPPGHPQAVIYALAEKIAEDMIRELA</sequence>
<dbReference type="SUPFAM" id="SSF54373">
    <property type="entry name" value="FAD-linked reductases, C-terminal domain"/>
    <property type="match status" value="1"/>
</dbReference>
<proteinExistence type="inferred from homology"/>
<name>A0A8K0SEM2_9HYPO</name>
<dbReference type="InterPro" id="IPR000172">
    <property type="entry name" value="GMC_OxRdtase_N"/>
</dbReference>
<feature type="binding site" evidence="4">
    <location>
        <position position="293"/>
    </location>
    <ligand>
        <name>FAD</name>
        <dbReference type="ChEBI" id="CHEBI:57692"/>
    </ligand>
</feature>
<evidence type="ECO:0000259" key="5">
    <source>
        <dbReference type="PROSITE" id="PS00624"/>
    </source>
</evidence>
<keyword evidence="7" id="KW-1185">Reference proteome</keyword>
<dbReference type="Proteomes" id="UP000813444">
    <property type="component" value="Unassembled WGS sequence"/>
</dbReference>
<gene>
    <name evidence="6" type="ORF">B0I35DRAFT_443850</name>
</gene>
<evidence type="ECO:0000313" key="7">
    <source>
        <dbReference type="Proteomes" id="UP000813444"/>
    </source>
</evidence>
<dbReference type="GO" id="GO:0044550">
    <property type="term" value="P:secondary metabolite biosynthetic process"/>
    <property type="evidence" value="ECO:0007669"/>
    <property type="project" value="TreeGrafter"/>
</dbReference>
<evidence type="ECO:0000256" key="2">
    <source>
        <dbReference type="ARBA" id="ARBA00023180"/>
    </source>
</evidence>
<feature type="active site" description="Proton acceptor" evidence="3">
    <location>
        <position position="611"/>
    </location>
</feature>
<comment type="similarity">
    <text evidence="1">Belongs to the GMC oxidoreductase family.</text>
</comment>
<dbReference type="PANTHER" id="PTHR11552:SF138">
    <property type="entry name" value="DEHYDROGENASE PKFF-RELATED"/>
    <property type="match status" value="1"/>
</dbReference>
<dbReference type="Gene3D" id="3.50.50.60">
    <property type="entry name" value="FAD/NAD(P)-binding domain"/>
    <property type="match status" value="1"/>
</dbReference>
<reference evidence="6" key="1">
    <citation type="journal article" date="2021" name="Nat. Commun.">
        <title>Genetic determinants of endophytism in the Arabidopsis root mycobiome.</title>
        <authorList>
            <person name="Mesny F."/>
            <person name="Miyauchi S."/>
            <person name="Thiergart T."/>
            <person name="Pickel B."/>
            <person name="Atanasova L."/>
            <person name="Karlsson M."/>
            <person name="Huettel B."/>
            <person name="Barry K.W."/>
            <person name="Haridas S."/>
            <person name="Chen C."/>
            <person name="Bauer D."/>
            <person name="Andreopoulos W."/>
            <person name="Pangilinan J."/>
            <person name="LaButti K."/>
            <person name="Riley R."/>
            <person name="Lipzen A."/>
            <person name="Clum A."/>
            <person name="Drula E."/>
            <person name="Henrissat B."/>
            <person name="Kohler A."/>
            <person name="Grigoriev I.V."/>
            <person name="Martin F.M."/>
            <person name="Hacquard S."/>
        </authorList>
    </citation>
    <scope>NUCLEOTIDE SEQUENCE</scope>
    <source>
        <strain evidence="6">MPI-CAGE-CH-0235</strain>
    </source>
</reference>
<keyword evidence="2" id="KW-0325">Glycoprotein</keyword>
<dbReference type="PANTHER" id="PTHR11552">
    <property type="entry name" value="GLUCOSE-METHANOL-CHOLINE GMC OXIDOREDUCTASE"/>
    <property type="match status" value="1"/>
</dbReference>
<protein>
    <submittedName>
        <fullName evidence="6">Choline dehydrogenase</fullName>
    </submittedName>
</protein>
<dbReference type="InterPro" id="IPR012132">
    <property type="entry name" value="GMC_OxRdtase"/>
</dbReference>
<feature type="active site" description="Proton donor" evidence="3">
    <location>
        <position position="567"/>
    </location>
</feature>
<comment type="caution">
    <text evidence="6">The sequence shown here is derived from an EMBL/GenBank/DDBJ whole genome shotgun (WGS) entry which is preliminary data.</text>
</comment>
<keyword evidence="4" id="KW-0274">FAD</keyword>
<dbReference type="GO" id="GO:0050660">
    <property type="term" value="F:flavin adenine dinucleotide binding"/>
    <property type="evidence" value="ECO:0007669"/>
    <property type="project" value="InterPro"/>
</dbReference>
<dbReference type="Pfam" id="PF00732">
    <property type="entry name" value="GMC_oxred_N"/>
    <property type="match status" value="1"/>
</dbReference>
<dbReference type="SUPFAM" id="SSF51905">
    <property type="entry name" value="FAD/NAD(P)-binding domain"/>
    <property type="match status" value="1"/>
</dbReference>
<dbReference type="PIRSF" id="PIRSF000137">
    <property type="entry name" value="Alcohol_oxidase"/>
    <property type="match status" value="1"/>
</dbReference>
<organism evidence="6 7">
    <name type="scientific">Stachybotrys elegans</name>
    <dbReference type="NCBI Taxonomy" id="80388"/>
    <lineage>
        <taxon>Eukaryota</taxon>
        <taxon>Fungi</taxon>
        <taxon>Dikarya</taxon>
        <taxon>Ascomycota</taxon>
        <taxon>Pezizomycotina</taxon>
        <taxon>Sordariomycetes</taxon>
        <taxon>Hypocreomycetidae</taxon>
        <taxon>Hypocreales</taxon>
        <taxon>Stachybotryaceae</taxon>
        <taxon>Stachybotrys</taxon>
    </lineage>
</organism>
<feature type="domain" description="Glucose-methanol-choline oxidoreductase N-terminal" evidence="5">
    <location>
        <begin position="331"/>
        <end position="345"/>
    </location>
</feature>
<comment type="cofactor">
    <cofactor evidence="4">
        <name>FAD</name>
        <dbReference type="ChEBI" id="CHEBI:57692"/>
    </cofactor>
</comment>
<evidence type="ECO:0000256" key="4">
    <source>
        <dbReference type="PIRSR" id="PIRSR000137-2"/>
    </source>
</evidence>
<dbReference type="Pfam" id="PF05199">
    <property type="entry name" value="GMC_oxred_C"/>
    <property type="match status" value="1"/>
</dbReference>
<dbReference type="PROSITE" id="PS00624">
    <property type="entry name" value="GMC_OXRED_2"/>
    <property type="match status" value="1"/>
</dbReference>
<evidence type="ECO:0000256" key="1">
    <source>
        <dbReference type="ARBA" id="ARBA00010790"/>
    </source>
</evidence>
<evidence type="ECO:0000313" key="6">
    <source>
        <dbReference type="EMBL" id="KAH7305473.1"/>
    </source>
</evidence>
<dbReference type="OrthoDB" id="269227at2759"/>
<dbReference type="EMBL" id="JAGPNK010000018">
    <property type="protein sequence ID" value="KAH7305473.1"/>
    <property type="molecule type" value="Genomic_DNA"/>
</dbReference>
<accession>A0A8K0SEM2</accession>